<dbReference type="PANTHER" id="PTHR47926:SF426">
    <property type="entry name" value="TETRATRICOPEPTIDE-LIKE HELICAL DOMAIN SUPERFAMILY, DYW DOMAIN-CONTAINING PROTEIN"/>
    <property type="match status" value="1"/>
</dbReference>
<evidence type="ECO:0000256" key="1">
    <source>
        <dbReference type="ARBA" id="ARBA00022737"/>
    </source>
</evidence>
<evidence type="ECO:0000313" key="5">
    <source>
        <dbReference type="Proteomes" id="UP000287651"/>
    </source>
</evidence>
<dbReference type="Pfam" id="PF01535">
    <property type="entry name" value="PPR"/>
    <property type="match status" value="4"/>
</dbReference>
<feature type="compositionally biased region" description="Basic residues" evidence="3">
    <location>
        <begin position="484"/>
        <end position="497"/>
    </location>
</feature>
<feature type="region of interest" description="Disordered" evidence="3">
    <location>
        <begin position="455"/>
        <end position="534"/>
    </location>
</feature>
<dbReference type="Gene3D" id="1.25.40.10">
    <property type="entry name" value="Tetratricopeptide repeat domain"/>
    <property type="match status" value="3"/>
</dbReference>
<dbReference type="Pfam" id="PF13812">
    <property type="entry name" value="PPR_3"/>
    <property type="match status" value="1"/>
</dbReference>
<dbReference type="PANTHER" id="PTHR47926">
    <property type="entry name" value="PENTATRICOPEPTIDE REPEAT-CONTAINING PROTEIN"/>
    <property type="match status" value="1"/>
</dbReference>
<proteinExistence type="predicted"/>
<accession>A0A426ZAU0</accession>
<dbReference type="InterPro" id="IPR046848">
    <property type="entry name" value="E_motif"/>
</dbReference>
<dbReference type="InterPro" id="IPR011990">
    <property type="entry name" value="TPR-like_helical_dom_sf"/>
</dbReference>
<reference evidence="4 5" key="1">
    <citation type="journal article" date="2014" name="Agronomy (Basel)">
        <title>A Draft Genome Sequence for Ensete ventricosum, the Drought-Tolerant Tree Against Hunger.</title>
        <authorList>
            <person name="Harrison J."/>
            <person name="Moore K.A."/>
            <person name="Paszkiewicz K."/>
            <person name="Jones T."/>
            <person name="Grant M."/>
            <person name="Ambacheew D."/>
            <person name="Muzemil S."/>
            <person name="Studholme D.J."/>
        </authorList>
    </citation>
    <scope>NUCLEOTIDE SEQUENCE [LARGE SCALE GENOMIC DNA]</scope>
</reference>
<gene>
    <name evidence="4" type="ORF">B296_00019188</name>
</gene>
<dbReference type="FunFam" id="1.25.40.10:FF:000090">
    <property type="entry name" value="Pentatricopeptide repeat-containing protein, chloroplastic"/>
    <property type="match status" value="1"/>
</dbReference>
<feature type="repeat" description="PPR" evidence="2">
    <location>
        <begin position="246"/>
        <end position="280"/>
    </location>
</feature>
<dbReference type="Proteomes" id="UP000287651">
    <property type="component" value="Unassembled WGS sequence"/>
</dbReference>
<protein>
    <recommendedName>
        <fullName evidence="6">Pentacotripeptide-repeat region of PRORP domain-containing protein</fullName>
    </recommendedName>
</protein>
<dbReference type="PROSITE" id="PS51375">
    <property type="entry name" value="PPR"/>
    <property type="match status" value="2"/>
</dbReference>
<dbReference type="EMBL" id="AMZH03007546">
    <property type="protein sequence ID" value="RRT61072.1"/>
    <property type="molecule type" value="Genomic_DNA"/>
</dbReference>
<comment type="caution">
    <text evidence="4">The sequence shown here is derived from an EMBL/GenBank/DDBJ whole genome shotgun (WGS) entry which is preliminary data.</text>
</comment>
<organism evidence="4 5">
    <name type="scientific">Ensete ventricosum</name>
    <name type="common">Abyssinian banana</name>
    <name type="synonym">Musa ensete</name>
    <dbReference type="NCBI Taxonomy" id="4639"/>
    <lineage>
        <taxon>Eukaryota</taxon>
        <taxon>Viridiplantae</taxon>
        <taxon>Streptophyta</taxon>
        <taxon>Embryophyta</taxon>
        <taxon>Tracheophyta</taxon>
        <taxon>Spermatophyta</taxon>
        <taxon>Magnoliopsida</taxon>
        <taxon>Liliopsida</taxon>
        <taxon>Zingiberales</taxon>
        <taxon>Musaceae</taxon>
        <taxon>Ensete</taxon>
    </lineage>
</organism>
<dbReference type="Pfam" id="PF13041">
    <property type="entry name" value="PPR_2"/>
    <property type="match status" value="1"/>
</dbReference>
<sequence>MRPNSYHRLVSYTKHLAAEAKQGRHHEALALFAQIFASPDLALDPFVFSLTLKSAAALRLPLTVRAVHAHAVKSGLLHNPYVASSLVDSYGKCASLVHARKLFDDCTQRNAVVWNAMISLYCRSGDVPSALRLFELMDVPPTASSYNSVIAAIAEFGGGSGSSRAIELCRKMQVAGIKPNLITTLALFPACISTGALNSIKEIHGFALRNHIQPNSQFDSGLVEAYGRGGCLSYARCIFDEMEERDVVSWSSMVSAYAFHGHANRAMSIFKEMELDNIRPDGIMFLSVLKACSHTGLADDALKYFDIMTKVYGLDAGSDHYSCLVDVLSRAGWLREAYEVIRGMPMKATPKAWGALLAACRSYGEVRLAEIAAKVLFEIEPENAGNFVLLASIYAGAGKFEEAERVRMVMEGRGVSLNPGGSWVIARYRVVPPVEVVSTPLPFEIDHCWSLISRRREKEEEGEEEEKKRENLEKEEEGAAFPIRRPRAISSPRRRGRGKEELDHHVVGATDGGVGEDEVGGSGDEDAQEDEEGLGDHCMPSIELVDAHPPEARPEAPELVKQQLLLPSTLAAKAAQRQPGCLRWQAGPTKGVANRLCKAGQPPTVANLARLPTVSRLCRAASTGCCTRWPTLLCTRRPDCGPYRAQRGGSHRLTLALLRVTYGGCMRDTWQLPA</sequence>
<feature type="compositionally biased region" description="Basic and acidic residues" evidence="3">
    <location>
        <begin position="455"/>
        <end position="472"/>
    </location>
</feature>
<dbReference type="GO" id="GO:0009451">
    <property type="term" value="P:RNA modification"/>
    <property type="evidence" value="ECO:0007669"/>
    <property type="project" value="InterPro"/>
</dbReference>
<feature type="repeat" description="PPR" evidence="2">
    <location>
        <begin position="110"/>
        <end position="140"/>
    </location>
</feature>
<evidence type="ECO:0000313" key="4">
    <source>
        <dbReference type="EMBL" id="RRT61072.1"/>
    </source>
</evidence>
<keyword evidence="1" id="KW-0677">Repeat</keyword>
<evidence type="ECO:0000256" key="3">
    <source>
        <dbReference type="SAM" id="MobiDB-lite"/>
    </source>
</evidence>
<feature type="compositionally biased region" description="Acidic residues" evidence="3">
    <location>
        <begin position="514"/>
        <end position="533"/>
    </location>
</feature>
<dbReference type="Pfam" id="PF20431">
    <property type="entry name" value="E_motif"/>
    <property type="match status" value="1"/>
</dbReference>
<evidence type="ECO:0000256" key="2">
    <source>
        <dbReference type="PROSITE-ProRule" id="PRU00708"/>
    </source>
</evidence>
<dbReference type="AlphaFoldDB" id="A0A426ZAU0"/>
<dbReference type="InterPro" id="IPR002885">
    <property type="entry name" value="PPR_rpt"/>
</dbReference>
<dbReference type="InterPro" id="IPR046960">
    <property type="entry name" value="PPR_At4g14850-like_plant"/>
</dbReference>
<dbReference type="NCBIfam" id="TIGR00756">
    <property type="entry name" value="PPR"/>
    <property type="match status" value="2"/>
</dbReference>
<name>A0A426ZAU0_ENSVE</name>
<evidence type="ECO:0008006" key="6">
    <source>
        <dbReference type="Google" id="ProtNLM"/>
    </source>
</evidence>
<dbReference type="GO" id="GO:0003723">
    <property type="term" value="F:RNA binding"/>
    <property type="evidence" value="ECO:0007669"/>
    <property type="project" value="InterPro"/>
</dbReference>